<dbReference type="OrthoDB" id="192514at2"/>
<accession>A0A512MBJ4</accession>
<dbReference type="InterPro" id="IPR036779">
    <property type="entry name" value="LysM_dom_sf"/>
</dbReference>
<keyword evidence="3" id="KW-1185">Reference proteome</keyword>
<evidence type="ECO:0000313" key="2">
    <source>
        <dbReference type="EMBL" id="GEP44105.1"/>
    </source>
</evidence>
<comment type="caution">
    <text evidence="2">The sequence shown here is derived from an EMBL/GenBank/DDBJ whole genome shotgun (WGS) entry which is preliminary data.</text>
</comment>
<dbReference type="Pfam" id="PF01476">
    <property type="entry name" value="LysM"/>
    <property type="match status" value="1"/>
</dbReference>
<sequence>MAKTQLKLLLFLIVLGITLGCMATAYYIYDKVLKPEKAIQQEIASIKKVDMPRIDPGAKRFEVAIEQIKQGRINEGREALYKMLQQFPDSATCTEAKRIIGEINLDELFSINQKAGKKDYIVQPGDSLALIASKQGTNMDMIVRLNGLMSTVLQPGDHLTLIPLDFSVDVDVSNKTVTLYRNVGDKRYFFKEYAAVDLRLPPGMKAIAEMEIKGKSAVADGKQLLSTDPRYVDAEKWLPGSRAGIVLRTVPVKKAVPVPETPAPKAKKGAATESTPDVLIEEAPETGVFLNRGDLEELFALVRNGSKLHFVR</sequence>
<dbReference type="Proteomes" id="UP000321577">
    <property type="component" value="Unassembled WGS sequence"/>
</dbReference>
<dbReference type="RefSeq" id="WP_146851694.1">
    <property type="nucleotide sequence ID" value="NZ_BKAG01000025.1"/>
</dbReference>
<evidence type="ECO:0000313" key="3">
    <source>
        <dbReference type="Proteomes" id="UP000321577"/>
    </source>
</evidence>
<feature type="domain" description="LysM" evidence="1">
    <location>
        <begin position="118"/>
        <end position="161"/>
    </location>
</feature>
<dbReference type="EMBL" id="BKAG01000025">
    <property type="protein sequence ID" value="GEP44105.1"/>
    <property type="molecule type" value="Genomic_DNA"/>
</dbReference>
<dbReference type="SUPFAM" id="SSF54106">
    <property type="entry name" value="LysM domain"/>
    <property type="match status" value="1"/>
</dbReference>
<dbReference type="CDD" id="cd00118">
    <property type="entry name" value="LysM"/>
    <property type="match status" value="1"/>
</dbReference>
<dbReference type="InterPro" id="IPR018392">
    <property type="entry name" value="LysM"/>
</dbReference>
<proteinExistence type="predicted"/>
<dbReference type="SMART" id="SM00257">
    <property type="entry name" value="LysM"/>
    <property type="match status" value="1"/>
</dbReference>
<evidence type="ECO:0000259" key="1">
    <source>
        <dbReference type="PROSITE" id="PS51782"/>
    </source>
</evidence>
<dbReference type="Gene3D" id="3.10.350.10">
    <property type="entry name" value="LysM domain"/>
    <property type="match status" value="1"/>
</dbReference>
<dbReference type="PROSITE" id="PS51257">
    <property type="entry name" value="PROKAR_LIPOPROTEIN"/>
    <property type="match status" value="1"/>
</dbReference>
<dbReference type="PROSITE" id="PS51782">
    <property type="entry name" value="LYSM"/>
    <property type="match status" value="1"/>
</dbReference>
<protein>
    <recommendedName>
        <fullName evidence="1">LysM domain-containing protein</fullName>
    </recommendedName>
</protein>
<gene>
    <name evidence="2" type="ORF">BGE01nite_33960</name>
</gene>
<reference evidence="2 3" key="1">
    <citation type="submission" date="2019-07" db="EMBL/GenBank/DDBJ databases">
        <title>Whole genome shotgun sequence of Brevifollis gellanilyticus NBRC 108608.</title>
        <authorList>
            <person name="Hosoyama A."/>
            <person name="Uohara A."/>
            <person name="Ohji S."/>
            <person name="Ichikawa N."/>
        </authorList>
    </citation>
    <scope>NUCLEOTIDE SEQUENCE [LARGE SCALE GENOMIC DNA]</scope>
    <source>
        <strain evidence="2 3">NBRC 108608</strain>
    </source>
</reference>
<organism evidence="2 3">
    <name type="scientific">Brevifollis gellanilyticus</name>
    <dbReference type="NCBI Taxonomy" id="748831"/>
    <lineage>
        <taxon>Bacteria</taxon>
        <taxon>Pseudomonadati</taxon>
        <taxon>Verrucomicrobiota</taxon>
        <taxon>Verrucomicrobiia</taxon>
        <taxon>Verrucomicrobiales</taxon>
        <taxon>Verrucomicrobiaceae</taxon>
    </lineage>
</organism>
<name>A0A512MBJ4_9BACT</name>
<dbReference type="AlphaFoldDB" id="A0A512MBJ4"/>